<dbReference type="GO" id="GO:0008831">
    <property type="term" value="F:dTDP-4-dehydrorhamnose reductase activity"/>
    <property type="evidence" value="ECO:0007669"/>
    <property type="project" value="UniProtKB-EC"/>
</dbReference>
<evidence type="ECO:0000313" key="11">
    <source>
        <dbReference type="Proteomes" id="UP000062398"/>
    </source>
</evidence>
<sequence>MKIIVTDEGEIAREIAKDLPGEVLVTDSPYRVLQERPDIVIHTYEVPYQEANWDRARAWNVNTWLAINMGKADHKIGALNVYLSSSMIFNGRRGFYGETSTPDPLNYYGVTKLAGEIGIASLGNYLVLRLGFPFSLSYRGLLYNHLRSLVLRGRAVCNRNFYLSIISTRGIGRVVSLLLKKGATGVINVGNRVSECEVVEEMTKYFPGQVVEKDGKHFDFSLDDWLLRSFGIKLSPRNELREPFAGGISYNEGENTVVT</sequence>
<reference evidence="10 11" key="2">
    <citation type="journal article" date="2015" name="Genome Announc.">
        <title>Complete Genome Sequences of Evolved Arsenate-Resistant Metallosphaera sedula Strains.</title>
        <authorList>
            <person name="Ai C."/>
            <person name="McCarthy S."/>
            <person name="Schackwitz W."/>
            <person name="Martin J."/>
            <person name="Lipzen A."/>
            <person name="Blum P."/>
        </authorList>
    </citation>
    <scope>NUCLEOTIDE SEQUENCE [LARGE SCALE GENOMIC DNA]</scope>
    <source>
        <strain evidence="5 11">ARS120-1</strain>
        <strain evidence="6 10">ARS120-2</strain>
        <strain evidence="3 13">ARS50-1</strain>
        <strain evidence="4 12">ARS50-2</strain>
    </source>
</reference>
<dbReference type="PANTHER" id="PTHR43242:SF1">
    <property type="entry name" value="NAD(P)-BINDING ROSSMANN-FOLD SUPERFAMILY PROTEIN"/>
    <property type="match status" value="1"/>
</dbReference>
<dbReference type="EMBL" id="CP012172">
    <property type="protein sequence ID" value="AKV73833.1"/>
    <property type="molecule type" value="Genomic_DNA"/>
</dbReference>
<dbReference type="OrthoDB" id="4907at2157"/>
<dbReference type="Gene3D" id="3.90.25.10">
    <property type="entry name" value="UDP-galactose 4-epimerase, domain 1"/>
    <property type="match status" value="1"/>
</dbReference>
<dbReference type="Proteomes" id="UP000056255">
    <property type="component" value="Chromosome"/>
</dbReference>
<reference evidence="2 8" key="1">
    <citation type="journal article" date="2014" name="J. Bacteriol.">
        <title>Role of an Archaeal PitA Transporter in the Copper and Arsenic Resistance of Metallosphaera sedula, an Extreme Thermoacidophile.</title>
        <authorList>
            <person name="McCarthy S."/>
            <person name="Ai C."/>
            <person name="Wheaton G."/>
            <person name="Tevatia R."/>
            <person name="Eckrich V."/>
            <person name="Kelly R."/>
            <person name="Blum P."/>
        </authorList>
    </citation>
    <scope>NUCLEOTIDE SEQUENCE [LARGE SCALE GENOMIC DNA]</scope>
    <source>
        <strain evidence="2 8">CuR1</strain>
    </source>
</reference>
<evidence type="ECO:0000313" key="2">
    <source>
        <dbReference type="EMBL" id="AIM26896.1"/>
    </source>
</evidence>
<dbReference type="Pfam" id="PF04321">
    <property type="entry name" value="RmlD_sub_bind"/>
    <property type="match status" value="1"/>
</dbReference>
<dbReference type="RefSeq" id="WP_012020696.1">
    <property type="nucleotide sequence ID" value="NZ_CP008822.1"/>
</dbReference>
<dbReference type="EMBL" id="CP012175">
    <property type="protein sequence ID" value="AKV80570.1"/>
    <property type="molecule type" value="Genomic_DNA"/>
</dbReference>
<evidence type="ECO:0000313" key="13">
    <source>
        <dbReference type="Proteomes" id="UP000068832"/>
    </source>
</evidence>
<dbReference type="PANTHER" id="PTHR43242">
    <property type="entry name" value="NAD(P)-BINDING ROSSMANN-FOLD SUPERFAMILY PROTEIN"/>
    <property type="match status" value="1"/>
</dbReference>
<accession>A0A088E3L7</accession>
<feature type="domain" description="RmlD-like substrate binding" evidence="1">
    <location>
        <begin position="34"/>
        <end position="138"/>
    </location>
</feature>
<evidence type="ECO:0000313" key="9">
    <source>
        <dbReference type="Proteomes" id="UP000056255"/>
    </source>
</evidence>
<dbReference type="OMA" id="AWNINTW"/>
<evidence type="ECO:0000313" key="7">
    <source>
        <dbReference type="EMBL" id="AKV82818.1"/>
    </source>
</evidence>
<organism evidence="2 8">
    <name type="scientific">Metallosphaera sedula</name>
    <dbReference type="NCBI Taxonomy" id="43687"/>
    <lineage>
        <taxon>Archaea</taxon>
        <taxon>Thermoproteota</taxon>
        <taxon>Thermoprotei</taxon>
        <taxon>Sulfolobales</taxon>
        <taxon>Sulfolobaceae</taxon>
        <taxon>Metallosphaera</taxon>
    </lineage>
</organism>
<dbReference type="Gene3D" id="3.40.50.720">
    <property type="entry name" value="NAD(P)-binding Rossmann-like Domain"/>
    <property type="match status" value="1"/>
</dbReference>
<dbReference type="Proteomes" id="UP000062475">
    <property type="component" value="Chromosome"/>
</dbReference>
<name>A0A088E3L7_9CREN</name>
<dbReference type="Proteomes" id="UP000062398">
    <property type="component" value="Chromosome"/>
</dbReference>
<evidence type="ECO:0000313" key="4">
    <source>
        <dbReference type="EMBL" id="AKV76074.1"/>
    </source>
</evidence>
<dbReference type="EMBL" id="CP008822">
    <property type="protein sequence ID" value="AIM26896.1"/>
    <property type="molecule type" value="Genomic_DNA"/>
</dbReference>
<evidence type="ECO:0000313" key="6">
    <source>
        <dbReference type="EMBL" id="AKV80570.1"/>
    </source>
</evidence>
<evidence type="ECO:0000313" key="3">
    <source>
        <dbReference type="EMBL" id="AKV73833.1"/>
    </source>
</evidence>
<evidence type="ECO:0000313" key="10">
    <source>
        <dbReference type="Proteomes" id="UP000061362"/>
    </source>
</evidence>
<dbReference type="EMBL" id="CP012174">
    <property type="protein sequence ID" value="AKV78325.1"/>
    <property type="molecule type" value="Genomic_DNA"/>
</dbReference>
<dbReference type="Proteomes" id="UP000061362">
    <property type="component" value="Chromosome"/>
</dbReference>
<evidence type="ECO:0000313" key="8">
    <source>
        <dbReference type="Proteomes" id="UP000029084"/>
    </source>
</evidence>
<evidence type="ECO:0000259" key="1">
    <source>
        <dbReference type="Pfam" id="PF04321"/>
    </source>
</evidence>
<dbReference type="Proteomes" id="UP000068832">
    <property type="component" value="Chromosome"/>
</dbReference>
<proteinExistence type="predicted"/>
<dbReference type="EMBL" id="CP012173">
    <property type="protein sequence ID" value="AKV76074.1"/>
    <property type="molecule type" value="Genomic_DNA"/>
</dbReference>
<dbReference type="InterPro" id="IPR036291">
    <property type="entry name" value="NAD(P)-bd_dom_sf"/>
</dbReference>
<gene>
    <name evidence="2" type="ORF">HA72_0734</name>
    <name evidence="3" type="ORF">MsedA_0749</name>
    <name evidence="4" type="ORF">MsedB_0749</name>
    <name evidence="5" type="ORF">MsedC_0748</name>
    <name evidence="6" type="ORF">MsedD_0749</name>
    <name evidence="7" type="ORF">MsedE_0749</name>
</gene>
<dbReference type="EC" id="1.1.1.133" evidence="2"/>
<protein>
    <submittedName>
        <fullName evidence="2">dTDP-4-dehydrorhamnose reductase</fullName>
        <ecNumber evidence="2">1.1.1.133</ecNumber>
    </submittedName>
</protein>
<dbReference type="PATRIC" id="fig|43687.5.peg.752"/>
<evidence type="ECO:0000313" key="12">
    <source>
        <dbReference type="Proteomes" id="UP000062475"/>
    </source>
</evidence>
<dbReference type="GeneID" id="91755188"/>
<dbReference type="SUPFAM" id="SSF51735">
    <property type="entry name" value="NAD(P)-binding Rossmann-fold domains"/>
    <property type="match status" value="1"/>
</dbReference>
<reference evidence="7 9" key="3">
    <citation type="submission" date="2015-07" db="EMBL/GenBank/DDBJ databases">
        <title>Physiological, transcriptional responses and genome re-sequencing of acid resistant extremely thermoacidophilic Metallosphaera sedula SARC-M1.</title>
        <authorList>
            <person name="Ai C."/>
            <person name="McCarthy S."/>
            <person name="Eckrich V."/>
            <person name="Rudrappa D."/>
            <person name="Qiu G."/>
            <person name="Blum P."/>
        </authorList>
    </citation>
    <scope>NUCLEOTIDE SEQUENCE [LARGE SCALE GENOMIC DNA]</scope>
    <source>
        <strain evidence="7 9">SARC-M1</strain>
    </source>
</reference>
<keyword evidence="2" id="KW-0560">Oxidoreductase</keyword>
<dbReference type="AlphaFoldDB" id="A0A088E3L7"/>
<evidence type="ECO:0000313" key="5">
    <source>
        <dbReference type="EMBL" id="AKV78325.1"/>
    </source>
</evidence>
<dbReference type="InterPro" id="IPR029903">
    <property type="entry name" value="RmlD-like-bd"/>
</dbReference>
<dbReference type="Proteomes" id="UP000029084">
    <property type="component" value="Chromosome"/>
</dbReference>
<dbReference type="EMBL" id="CP012176">
    <property type="protein sequence ID" value="AKV82818.1"/>
    <property type="molecule type" value="Genomic_DNA"/>
</dbReference>